<dbReference type="Proteomes" id="UP000590511">
    <property type="component" value="Unassembled WGS sequence"/>
</dbReference>
<dbReference type="EMBL" id="JACHNC010000001">
    <property type="protein sequence ID" value="MBB4752589.1"/>
    <property type="molecule type" value="Genomic_DNA"/>
</dbReference>
<proteinExistence type="predicted"/>
<gene>
    <name evidence="1" type="ORF">Alo02nite_87630</name>
    <name evidence="2" type="ORF">BJ964_006750</name>
</gene>
<dbReference type="Proteomes" id="UP000631312">
    <property type="component" value="Unassembled WGS sequence"/>
</dbReference>
<protein>
    <submittedName>
        <fullName evidence="2">Uncharacterized protein</fullName>
    </submittedName>
</protein>
<sequence length="124" mass="13567">MLRTASLDPAELDASLAGMHLHQVPRHHHTVAEALCHRVERFEPLLDSGITAVAYETPGGVLVEPYLRKAFPHGLPIHGTTAQQTLARAVAAHDRAWQGDKRWTQALSRTGLPVEREAWLASAG</sequence>
<accession>A0A7W7HL79</accession>
<evidence type="ECO:0000313" key="2">
    <source>
        <dbReference type="EMBL" id="MBB4752589.1"/>
    </source>
</evidence>
<name>A0A7W7HL79_9ACTN</name>
<reference evidence="2 3" key="1">
    <citation type="submission" date="2020-08" db="EMBL/GenBank/DDBJ databases">
        <title>Sequencing the genomes of 1000 actinobacteria strains.</title>
        <authorList>
            <person name="Klenk H.-P."/>
        </authorList>
    </citation>
    <scope>NUCLEOTIDE SEQUENCE [LARGE SCALE GENOMIC DNA]</scope>
    <source>
        <strain evidence="2 3">DSM 43150</strain>
    </source>
</reference>
<evidence type="ECO:0000313" key="4">
    <source>
        <dbReference type="Proteomes" id="UP000631312"/>
    </source>
</evidence>
<comment type="caution">
    <text evidence="2">The sequence shown here is derived from an EMBL/GenBank/DDBJ whole genome shotgun (WGS) entry which is preliminary data.</text>
</comment>
<dbReference type="EMBL" id="BOMP01000177">
    <property type="protein sequence ID" value="GIE45865.1"/>
    <property type="molecule type" value="Genomic_DNA"/>
</dbReference>
<keyword evidence="4" id="KW-1185">Reference proteome</keyword>
<dbReference type="AlphaFoldDB" id="A0A7W7HL79"/>
<evidence type="ECO:0000313" key="1">
    <source>
        <dbReference type="EMBL" id="GIE45865.1"/>
    </source>
</evidence>
<organism evidence="2 3">
    <name type="scientific">Actinoplanes lobatus</name>
    <dbReference type="NCBI Taxonomy" id="113568"/>
    <lineage>
        <taxon>Bacteria</taxon>
        <taxon>Bacillati</taxon>
        <taxon>Actinomycetota</taxon>
        <taxon>Actinomycetes</taxon>
        <taxon>Micromonosporales</taxon>
        <taxon>Micromonosporaceae</taxon>
        <taxon>Actinoplanes</taxon>
    </lineage>
</organism>
<evidence type="ECO:0000313" key="3">
    <source>
        <dbReference type="Proteomes" id="UP000590511"/>
    </source>
</evidence>
<dbReference type="RefSeq" id="WP_188124408.1">
    <property type="nucleotide sequence ID" value="NZ_BOMP01000177.1"/>
</dbReference>
<reference evidence="1 4" key="2">
    <citation type="submission" date="2021-01" db="EMBL/GenBank/DDBJ databases">
        <title>Whole genome shotgun sequence of Actinoplanes lobatus NBRC 12513.</title>
        <authorList>
            <person name="Komaki H."/>
            <person name="Tamura T."/>
        </authorList>
    </citation>
    <scope>NUCLEOTIDE SEQUENCE [LARGE SCALE GENOMIC DNA]</scope>
    <source>
        <strain evidence="1 4">NBRC 12513</strain>
    </source>
</reference>